<evidence type="ECO:0000313" key="2">
    <source>
        <dbReference type="EMBL" id="PPU68830.1"/>
    </source>
</evidence>
<accession>A0A2S7D4T6</accession>
<organism evidence="2 3">
    <name type="scientific">Xanthomonas pisi</name>
    <dbReference type="NCBI Taxonomy" id="56457"/>
    <lineage>
        <taxon>Bacteria</taxon>
        <taxon>Pseudomonadati</taxon>
        <taxon>Pseudomonadota</taxon>
        <taxon>Gammaproteobacteria</taxon>
        <taxon>Lysobacterales</taxon>
        <taxon>Lysobacteraceae</taxon>
        <taxon>Xanthomonas</taxon>
    </lineage>
</organism>
<dbReference type="AlphaFoldDB" id="A0A2S7D4T6"/>
<dbReference type="Proteomes" id="UP000238191">
    <property type="component" value="Unassembled WGS sequence"/>
</dbReference>
<protein>
    <submittedName>
        <fullName evidence="2">Uncharacterized protein</fullName>
    </submittedName>
</protein>
<reference evidence="3" key="1">
    <citation type="submission" date="2016-08" db="EMBL/GenBank/DDBJ databases">
        <authorList>
            <person name="Merda D."/>
            <person name="Briand M."/>
            <person name="Taghouti G."/>
            <person name="Carrere S."/>
            <person name="Gouzy J."/>
            <person name="Portier P."/>
            <person name="Jacques M.-A."/>
            <person name="Fischer-Le Saux M."/>
        </authorList>
    </citation>
    <scope>NUCLEOTIDE SEQUENCE [LARGE SCALE GENOMIC DNA]</scope>
    <source>
        <strain evidence="3">CFBP4643</strain>
    </source>
</reference>
<sequence length="507" mass="56067">MEIDPDARRTLGTALTDIIGSPRQSAKQLDEIFRQSSQEAEGLVDAIRQMSVGDTTGTSGWAGNRHWKRVTQSARTAAPFVSDEFGRLILTGKPRHSEGFLSFGITEEGLKALEGRRFLCDRLSNCLTVDLYKPLLQWVESLSATEATAVCDTSSPYTKVAAQEMAGDSELGVSLYWIDAAFQLILDHFVREWRDGNDADDSRAPPPGALESIAEESSYRVKRLIDMAAQEGCDVAKEDSLSLRFAVAVSANRAMAELWGRCDAELKALSDAETLFERLRQANIVEVPDQFLEESADCELDQQLTAWLTNQLGPAGGLVSIGEGLRPMSYADVTTAVKLSRKLQHDYVCKQSKGERGKHAKRQYGGAGVRFVFLLALLAAYGFKTRVSQEFTGAKNSTKAVFPHRDPAKDENDLELSMHAATSIERMVALIHRSAGDGWAFDLRALREQAEAKVRRLEHQANLYKYVVDGRTAPEIFGIYKFLVRLRFGSPRLATECTTDNSSTQNP</sequence>
<feature type="coiled-coil region" evidence="1">
    <location>
        <begin position="440"/>
        <end position="467"/>
    </location>
</feature>
<dbReference type="EMBL" id="MDEI01000005">
    <property type="protein sequence ID" value="PPU68830.1"/>
    <property type="molecule type" value="Genomic_DNA"/>
</dbReference>
<proteinExistence type="predicted"/>
<keyword evidence="1" id="KW-0175">Coiled coil</keyword>
<evidence type="ECO:0000256" key="1">
    <source>
        <dbReference type="SAM" id="Coils"/>
    </source>
</evidence>
<name>A0A2S7D4T6_9XANT</name>
<keyword evidence="3" id="KW-1185">Reference proteome</keyword>
<evidence type="ECO:0000313" key="3">
    <source>
        <dbReference type="Proteomes" id="UP000238191"/>
    </source>
</evidence>
<comment type="caution">
    <text evidence="2">The sequence shown here is derived from an EMBL/GenBank/DDBJ whole genome shotgun (WGS) entry which is preliminary data.</text>
</comment>
<gene>
    <name evidence="2" type="ORF">XpiCFBP4643_07440</name>
</gene>